<dbReference type="Pfam" id="PF04191">
    <property type="entry name" value="PEMT"/>
    <property type="match status" value="1"/>
</dbReference>
<keyword evidence="7" id="KW-1185">Reference proteome</keyword>
<dbReference type="AlphaFoldDB" id="A0A9Q7AB14"/>
<name>A0A9Q7AB14_9BACT</name>
<feature type="transmembrane region" description="Helical" evidence="5">
    <location>
        <begin position="107"/>
        <end position="126"/>
    </location>
</feature>
<evidence type="ECO:0000313" key="6">
    <source>
        <dbReference type="EMBL" id="QTX31379.1"/>
    </source>
</evidence>
<reference evidence="7" key="1">
    <citation type="submission" date="2021-04" db="EMBL/GenBank/DDBJ databases">
        <title>A novel Synergistetes isolate from a pyrite-forming mixed culture.</title>
        <authorList>
            <person name="Bunk B."/>
            <person name="Sproer C."/>
            <person name="Spring S."/>
            <person name="Pester M."/>
        </authorList>
    </citation>
    <scope>NUCLEOTIDE SEQUENCE [LARGE SCALE GENOMIC DNA]</scope>
    <source>
        <strain evidence="7">J.5.4.2-T.3.5.2</strain>
    </source>
</reference>
<dbReference type="Proteomes" id="UP000671879">
    <property type="component" value="Chromosome"/>
</dbReference>
<organism evidence="6 7">
    <name type="scientific">Aminithiophilus ramosus</name>
    <dbReference type="NCBI Taxonomy" id="3029084"/>
    <lineage>
        <taxon>Bacteria</taxon>
        <taxon>Thermotogati</taxon>
        <taxon>Synergistota</taxon>
        <taxon>Synergistia</taxon>
        <taxon>Synergistales</taxon>
        <taxon>Aminithiophilaceae</taxon>
        <taxon>Aminithiophilus</taxon>
    </lineage>
</organism>
<dbReference type="GO" id="GO:0012505">
    <property type="term" value="C:endomembrane system"/>
    <property type="evidence" value="ECO:0007669"/>
    <property type="project" value="UniProtKB-SubCell"/>
</dbReference>
<gene>
    <name evidence="6" type="ORF">KAR29_08295</name>
</gene>
<keyword evidence="3 5" id="KW-1133">Transmembrane helix</keyword>
<evidence type="ECO:0000256" key="3">
    <source>
        <dbReference type="ARBA" id="ARBA00022989"/>
    </source>
</evidence>
<evidence type="ECO:0000256" key="2">
    <source>
        <dbReference type="ARBA" id="ARBA00022692"/>
    </source>
</evidence>
<proteinExistence type="predicted"/>
<protein>
    <submittedName>
        <fullName evidence="6">Isoprenylcysteine carboxylmethyltransferase family protein</fullName>
    </submittedName>
</protein>
<feature type="transmembrane region" description="Helical" evidence="5">
    <location>
        <begin position="46"/>
        <end position="67"/>
    </location>
</feature>
<dbReference type="InterPro" id="IPR007318">
    <property type="entry name" value="Phopholipid_MeTrfase"/>
</dbReference>
<evidence type="ECO:0000256" key="5">
    <source>
        <dbReference type="SAM" id="Phobius"/>
    </source>
</evidence>
<evidence type="ECO:0000313" key="7">
    <source>
        <dbReference type="Proteomes" id="UP000671879"/>
    </source>
</evidence>
<dbReference type="KEGG" id="aram:KAR29_08295"/>
<keyword evidence="2 5" id="KW-0812">Transmembrane</keyword>
<keyword evidence="4 5" id="KW-0472">Membrane</keyword>
<dbReference type="EMBL" id="CP072943">
    <property type="protein sequence ID" value="QTX31379.1"/>
    <property type="molecule type" value="Genomic_DNA"/>
</dbReference>
<accession>A0A9Q7AB14</accession>
<sequence length="195" mass="22112">MSFWERKKMPESLRAWAFKMRGGLWTGLFLLLLALAEPNGFSLGLGLSLVFVGQLLRFWAAGSIGLYRGEEVKADRLVTWGPYGWVRNPLYLANGLMGLGWSLSARCAGVGLFLVSFTVIYPLLIIPHEEAFLEERFGDAFRLFKATTPMLLPLRIPGPERRRGPFDGTVLWRSERHSLWVTLAATALLLSRLWW</sequence>
<dbReference type="Gene3D" id="1.20.120.1630">
    <property type="match status" value="1"/>
</dbReference>
<evidence type="ECO:0000256" key="4">
    <source>
        <dbReference type="ARBA" id="ARBA00023136"/>
    </source>
</evidence>
<comment type="subcellular location">
    <subcellularLocation>
        <location evidence="1">Endomembrane system</location>
        <topology evidence="1">Multi-pass membrane protein</topology>
    </subcellularLocation>
</comment>
<evidence type="ECO:0000256" key="1">
    <source>
        <dbReference type="ARBA" id="ARBA00004127"/>
    </source>
</evidence>